<dbReference type="Proteomes" id="UP000001877">
    <property type="component" value="Chromosome"/>
</dbReference>
<organism evidence="2 3">
    <name type="scientific">Brevibacillus brevis (strain 47 / JCM 6285 / NBRC 100599)</name>
    <dbReference type="NCBI Taxonomy" id="358681"/>
    <lineage>
        <taxon>Bacteria</taxon>
        <taxon>Bacillati</taxon>
        <taxon>Bacillota</taxon>
        <taxon>Bacilli</taxon>
        <taxon>Bacillales</taxon>
        <taxon>Paenibacillaceae</taxon>
        <taxon>Brevibacillus</taxon>
    </lineage>
</organism>
<evidence type="ECO:0000313" key="2">
    <source>
        <dbReference type="EMBL" id="BAH43595.1"/>
    </source>
</evidence>
<accession>C0ZCT6</accession>
<sequence length="40" mass="4558">MKTADGHVVTDNDKFWKLGTFYYNPEFAIVVVIVIEVLAN</sequence>
<keyword evidence="1" id="KW-0812">Transmembrane</keyword>
<evidence type="ECO:0000256" key="1">
    <source>
        <dbReference type="SAM" id="Phobius"/>
    </source>
</evidence>
<dbReference type="AlphaFoldDB" id="C0ZCT6"/>
<evidence type="ECO:0000313" key="3">
    <source>
        <dbReference type="Proteomes" id="UP000001877"/>
    </source>
</evidence>
<keyword evidence="1" id="KW-1133">Transmembrane helix</keyword>
<dbReference type="KEGG" id="bbe:BBR47_26180"/>
<name>C0ZCT6_BREBN</name>
<reference evidence="2 3" key="1">
    <citation type="submission" date="2005-03" db="EMBL/GenBank/DDBJ databases">
        <title>Brevibacillus brevis strain 47, complete genome.</title>
        <authorList>
            <person name="Hosoyama A."/>
            <person name="Yamada R."/>
            <person name="Hongo Y."/>
            <person name="Terui Y."/>
            <person name="Ankai A."/>
            <person name="Masuyama W."/>
            <person name="Sekiguchi M."/>
            <person name="Takeda T."/>
            <person name="Asano K."/>
            <person name="Ohji S."/>
            <person name="Ichikawa N."/>
            <person name="Narita S."/>
            <person name="Aoki N."/>
            <person name="Miura H."/>
            <person name="Matsushita S."/>
            <person name="Sekigawa T."/>
            <person name="Yamagata H."/>
            <person name="Yoshikawa H."/>
            <person name="Udaka S."/>
            <person name="Tanikawa S."/>
            <person name="Fujita N."/>
        </authorList>
    </citation>
    <scope>NUCLEOTIDE SEQUENCE [LARGE SCALE GENOMIC DNA]</scope>
    <source>
        <strain evidence="3">47 / JCM 6285 / NBRC 100599</strain>
    </source>
</reference>
<dbReference type="HOGENOM" id="CLU_3285947_0_0_9"/>
<dbReference type="EMBL" id="AP008955">
    <property type="protein sequence ID" value="BAH43595.1"/>
    <property type="molecule type" value="Genomic_DNA"/>
</dbReference>
<gene>
    <name evidence="2" type="ordered locus">BBR47_26180</name>
</gene>
<keyword evidence="3" id="KW-1185">Reference proteome</keyword>
<keyword evidence="1" id="KW-0472">Membrane</keyword>
<dbReference type="STRING" id="358681.BBR47_26180"/>
<feature type="transmembrane region" description="Helical" evidence="1">
    <location>
        <begin position="20"/>
        <end position="39"/>
    </location>
</feature>
<proteinExistence type="predicted"/>
<protein>
    <submittedName>
        <fullName evidence="2">Uncharacterized protein</fullName>
    </submittedName>
</protein>
<dbReference type="RefSeq" id="WP_015890916.1">
    <property type="nucleotide sequence ID" value="NC_012491.1"/>
</dbReference>